<name>A0A1G5JNP1_9BACL</name>
<reference evidence="3" key="1">
    <citation type="submission" date="2016-10" db="EMBL/GenBank/DDBJ databases">
        <authorList>
            <person name="Varghese N."/>
            <person name="Submissions S."/>
        </authorList>
    </citation>
    <scope>NUCLEOTIDE SEQUENCE [LARGE SCALE GENOMIC DNA]</scope>
    <source>
        <strain evidence="3">BL9</strain>
    </source>
</reference>
<dbReference type="Proteomes" id="UP000198538">
    <property type="component" value="Unassembled WGS sequence"/>
</dbReference>
<feature type="signal peptide" evidence="1">
    <location>
        <begin position="1"/>
        <end position="26"/>
    </location>
</feature>
<keyword evidence="1" id="KW-0732">Signal</keyword>
<feature type="chain" id="PRO_5039034990" evidence="1">
    <location>
        <begin position="27"/>
        <end position="132"/>
    </location>
</feature>
<proteinExistence type="predicted"/>
<sequence>MKRKWFMTSLFSLCTALALSACTVTADNPSAEETIKQSLNTMVNEPVLAASSNPNDYIAGHRDVYEAILQTGSEGLNFLLNQLGSSPDNGLKEWIMARASAELLGEDNPVQDWNSGKDWLRQYNMIAADQSD</sequence>
<organism evidence="2 3">
    <name type="scientific">Paenibacillus polysaccharolyticus</name>
    <dbReference type="NCBI Taxonomy" id="582692"/>
    <lineage>
        <taxon>Bacteria</taxon>
        <taxon>Bacillati</taxon>
        <taxon>Bacillota</taxon>
        <taxon>Bacilli</taxon>
        <taxon>Bacillales</taxon>
        <taxon>Paenibacillaceae</taxon>
        <taxon>Paenibacillus</taxon>
    </lineage>
</organism>
<accession>A0A1G5JNP1</accession>
<evidence type="ECO:0000313" key="2">
    <source>
        <dbReference type="EMBL" id="SCY89764.1"/>
    </source>
</evidence>
<dbReference type="PROSITE" id="PS51257">
    <property type="entry name" value="PROKAR_LIPOPROTEIN"/>
    <property type="match status" value="1"/>
</dbReference>
<gene>
    <name evidence="2" type="ORF">SAMN05720606_111201</name>
</gene>
<dbReference type="EMBL" id="FMVM01000011">
    <property type="protein sequence ID" value="SCY89764.1"/>
    <property type="molecule type" value="Genomic_DNA"/>
</dbReference>
<dbReference type="AlphaFoldDB" id="A0A1G5JNP1"/>
<keyword evidence="3" id="KW-1185">Reference proteome</keyword>
<dbReference type="STRING" id="582692.SAMN05720606_111201"/>
<dbReference type="RefSeq" id="WP_090922145.1">
    <property type="nucleotide sequence ID" value="NZ_FMVM01000011.1"/>
</dbReference>
<evidence type="ECO:0000256" key="1">
    <source>
        <dbReference type="SAM" id="SignalP"/>
    </source>
</evidence>
<evidence type="ECO:0000313" key="3">
    <source>
        <dbReference type="Proteomes" id="UP000198538"/>
    </source>
</evidence>
<protein>
    <submittedName>
        <fullName evidence="2">Uncharacterized protein</fullName>
    </submittedName>
</protein>